<keyword evidence="2" id="KW-0238">DNA-binding</keyword>
<reference evidence="5 6" key="1">
    <citation type="submission" date="2018-10" db="EMBL/GenBank/DDBJ databases">
        <title>Notoacmeibacter sp. M2BS9Y-3-1, whole genome shotgun sequence.</title>
        <authorList>
            <person name="Tuo L."/>
        </authorList>
    </citation>
    <scope>NUCLEOTIDE SEQUENCE [LARGE SCALE GENOMIC DNA]</scope>
    <source>
        <strain evidence="5 6">M2BS9Y-3-1</strain>
    </source>
</reference>
<dbReference type="PANTHER" id="PTHR44846">
    <property type="entry name" value="MANNOSYL-D-GLYCERATE TRANSPORT/METABOLISM SYSTEM REPRESSOR MNGR-RELATED"/>
    <property type="match status" value="1"/>
</dbReference>
<dbReference type="InterPro" id="IPR036390">
    <property type="entry name" value="WH_DNA-bd_sf"/>
</dbReference>
<accession>A0A3L7J9F1</accession>
<dbReference type="GO" id="GO:0003700">
    <property type="term" value="F:DNA-binding transcription factor activity"/>
    <property type="evidence" value="ECO:0007669"/>
    <property type="project" value="InterPro"/>
</dbReference>
<dbReference type="PRINTS" id="PR00035">
    <property type="entry name" value="HTHGNTR"/>
</dbReference>
<dbReference type="RefSeq" id="WP_121643964.1">
    <property type="nucleotide sequence ID" value="NZ_RCWN01000001.1"/>
</dbReference>
<dbReference type="InterPro" id="IPR011663">
    <property type="entry name" value="UTRA"/>
</dbReference>
<keyword evidence="3" id="KW-0804">Transcription</keyword>
<dbReference type="InterPro" id="IPR028978">
    <property type="entry name" value="Chorismate_lyase_/UTRA_dom_sf"/>
</dbReference>
<name>A0A3L7J9F1_9HYPH</name>
<feature type="domain" description="HTH gntR-type" evidence="4">
    <location>
        <begin position="17"/>
        <end position="85"/>
    </location>
</feature>
<dbReference type="SUPFAM" id="SSF64288">
    <property type="entry name" value="Chorismate lyase-like"/>
    <property type="match status" value="1"/>
</dbReference>
<evidence type="ECO:0000259" key="4">
    <source>
        <dbReference type="PROSITE" id="PS50949"/>
    </source>
</evidence>
<dbReference type="EMBL" id="RCWN01000001">
    <property type="protein sequence ID" value="RLQ86995.1"/>
    <property type="molecule type" value="Genomic_DNA"/>
</dbReference>
<sequence length="278" mass="30908">MLPHAPDPSHTNGRIRGAVEKRAEDLLRRLISELGMSSGDRIPSERVLAERFDISRMTVRKAIQHMVDEGQLERRGTAGTYIPDLAVVRPLSKRFSTAISEVVGRRGKQPGARLLFFEQARADANVARRLHLEEGEPVIMIKRLRLSDAKPFCVETSYLPSEMVPGLVAADLINAPSLYALLRDRYGMTFGKSDFHVSVAPAPETEADLLELPVSEACLLMRSVVYDVSDRPVEILISWNHPDRVAFESLQADGNSLESVYTDWTTVNRSAETASSPK</sequence>
<dbReference type="GO" id="GO:0003677">
    <property type="term" value="F:DNA binding"/>
    <property type="evidence" value="ECO:0007669"/>
    <property type="project" value="UniProtKB-KW"/>
</dbReference>
<evidence type="ECO:0000313" key="6">
    <source>
        <dbReference type="Proteomes" id="UP000281094"/>
    </source>
</evidence>
<dbReference type="InterPro" id="IPR000524">
    <property type="entry name" value="Tscrpt_reg_HTH_GntR"/>
</dbReference>
<dbReference type="InterPro" id="IPR036388">
    <property type="entry name" value="WH-like_DNA-bd_sf"/>
</dbReference>
<dbReference type="SUPFAM" id="SSF46785">
    <property type="entry name" value="Winged helix' DNA-binding domain"/>
    <property type="match status" value="1"/>
</dbReference>
<dbReference type="AlphaFoldDB" id="A0A3L7J9F1"/>
<dbReference type="SMART" id="SM00866">
    <property type="entry name" value="UTRA"/>
    <property type="match status" value="1"/>
</dbReference>
<proteinExistence type="predicted"/>
<dbReference type="Gene3D" id="1.10.10.10">
    <property type="entry name" value="Winged helix-like DNA-binding domain superfamily/Winged helix DNA-binding domain"/>
    <property type="match status" value="1"/>
</dbReference>
<dbReference type="SMART" id="SM00345">
    <property type="entry name" value="HTH_GNTR"/>
    <property type="match status" value="1"/>
</dbReference>
<dbReference type="GO" id="GO:0045892">
    <property type="term" value="P:negative regulation of DNA-templated transcription"/>
    <property type="evidence" value="ECO:0007669"/>
    <property type="project" value="TreeGrafter"/>
</dbReference>
<evidence type="ECO:0000256" key="2">
    <source>
        <dbReference type="ARBA" id="ARBA00023125"/>
    </source>
</evidence>
<evidence type="ECO:0000256" key="3">
    <source>
        <dbReference type="ARBA" id="ARBA00023163"/>
    </source>
</evidence>
<dbReference type="Gene3D" id="3.40.1410.10">
    <property type="entry name" value="Chorismate lyase-like"/>
    <property type="match status" value="1"/>
</dbReference>
<organism evidence="5 6">
    <name type="scientific">Notoacmeibacter ruber</name>
    <dbReference type="NCBI Taxonomy" id="2670375"/>
    <lineage>
        <taxon>Bacteria</taxon>
        <taxon>Pseudomonadati</taxon>
        <taxon>Pseudomonadota</taxon>
        <taxon>Alphaproteobacteria</taxon>
        <taxon>Hyphomicrobiales</taxon>
        <taxon>Notoacmeibacteraceae</taxon>
        <taxon>Notoacmeibacter</taxon>
    </lineage>
</organism>
<dbReference type="Proteomes" id="UP000281094">
    <property type="component" value="Unassembled WGS sequence"/>
</dbReference>
<dbReference type="InterPro" id="IPR050679">
    <property type="entry name" value="Bact_HTH_transcr_reg"/>
</dbReference>
<keyword evidence="6" id="KW-1185">Reference proteome</keyword>
<dbReference type="Pfam" id="PF07702">
    <property type="entry name" value="UTRA"/>
    <property type="match status" value="1"/>
</dbReference>
<evidence type="ECO:0000256" key="1">
    <source>
        <dbReference type="ARBA" id="ARBA00023015"/>
    </source>
</evidence>
<dbReference type="CDD" id="cd07377">
    <property type="entry name" value="WHTH_GntR"/>
    <property type="match status" value="1"/>
</dbReference>
<keyword evidence="1" id="KW-0805">Transcription regulation</keyword>
<comment type="caution">
    <text evidence="5">The sequence shown here is derived from an EMBL/GenBank/DDBJ whole genome shotgun (WGS) entry which is preliminary data.</text>
</comment>
<protein>
    <submittedName>
        <fullName evidence="5">GntR family transcriptional regulator</fullName>
    </submittedName>
</protein>
<dbReference type="Pfam" id="PF00392">
    <property type="entry name" value="GntR"/>
    <property type="match status" value="1"/>
</dbReference>
<evidence type="ECO:0000313" key="5">
    <source>
        <dbReference type="EMBL" id="RLQ86995.1"/>
    </source>
</evidence>
<dbReference type="PANTHER" id="PTHR44846:SF1">
    <property type="entry name" value="MANNOSYL-D-GLYCERATE TRANSPORT_METABOLISM SYSTEM REPRESSOR MNGR-RELATED"/>
    <property type="match status" value="1"/>
</dbReference>
<dbReference type="PROSITE" id="PS50949">
    <property type="entry name" value="HTH_GNTR"/>
    <property type="match status" value="1"/>
</dbReference>
<gene>
    <name evidence="5" type="ORF">D8780_01015</name>
</gene>